<protein>
    <submittedName>
        <fullName evidence="2">Uncharacterized protein</fullName>
    </submittedName>
</protein>
<organism evidence="2 3">
    <name type="scientific">Streptacidiphilus fuscans</name>
    <dbReference type="NCBI Taxonomy" id="2789292"/>
    <lineage>
        <taxon>Bacteria</taxon>
        <taxon>Bacillati</taxon>
        <taxon>Actinomycetota</taxon>
        <taxon>Actinomycetes</taxon>
        <taxon>Kitasatosporales</taxon>
        <taxon>Streptomycetaceae</taxon>
        <taxon>Streptacidiphilus</taxon>
    </lineage>
</organism>
<dbReference type="RefSeq" id="WP_196194182.1">
    <property type="nucleotide sequence ID" value="NZ_JADPRT010000004.1"/>
</dbReference>
<evidence type="ECO:0000313" key="3">
    <source>
        <dbReference type="Proteomes" id="UP000657385"/>
    </source>
</evidence>
<name>A0A931FHA4_9ACTN</name>
<gene>
    <name evidence="1" type="ORF">I2501_13090</name>
    <name evidence="2" type="ORF">I2501_35905</name>
</gene>
<sequence length="104" mass="11712">MDGDIEVRIVFLGLPVLFTLSDFRTLPWLWVVRPGLCGHAEFTLQARRAFRHTGAEGRRGAMMVVRNGLGGRGRAEMRLTVRQCPRSKNRVWVARPASLLLLVA</sequence>
<comment type="caution">
    <text evidence="2">The sequence shown here is derived from an EMBL/GenBank/DDBJ whole genome shotgun (WGS) entry which is preliminary data.</text>
</comment>
<dbReference type="EMBL" id="JADPRT010000022">
    <property type="protein sequence ID" value="MBF9073413.1"/>
    <property type="molecule type" value="Genomic_DNA"/>
</dbReference>
<proteinExistence type="predicted"/>
<evidence type="ECO:0000313" key="1">
    <source>
        <dbReference type="EMBL" id="MBF9068959.1"/>
    </source>
</evidence>
<dbReference type="Proteomes" id="UP000657385">
    <property type="component" value="Unassembled WGS sequence"/>
</dbReference>
<dbReference type="EMBL" id="JADPRT010000004">
    <property type="protein sequence ID" value="MBF9068959.1"/>
    <property type="molecule type" value="Genomic_DNA"/>
</dbReference>
<keyword evidence="3" id="KW-1185">Reference proteome</keyword>
<reference evidence="2" key="1">
    <citation type="submission" date="2020-11" db="EMBL/GenBank/DDBJ databases">
        <title>Isolation and identification of active actinomycetes.</title>
        <authorList>
            <person name="Yu B."/>
        </authorList>
    </citation>
    <scope>NUCLEOTIDE SEQUENCE</scope>
    <source>
        <strain evidence="2">NEAU-YB345</strain>
    </source>
</reference>
<evidence type="ECO:0000313" key="2">
    <source>
        <dbReference type="EMBL" id="MBF9073413.1"/>
    </source>
</evidence>
<dbReference type="AlphaFoldDB" id="A0A931FHA4"/>
<accession>A0A931FHA4</accession>